<geneLocation type="plastid" evidence="4"/>
<dbReference type="GO" id="GO:0005737">
    <property type="term" value="C:cytoplasm"/>
    <property type="evidence" value="ECO:0007669"/>
    <property type="project" value="UniProtKB-ARBA"/>
</dbReference>
<accession>A0A6H0DU68</accession>
<dbReference type="PANTHER" id="PTHR19836">
    <property type="entry name" value="30S RIBOSOMAL PROTEIN S14"/>
    <property type="match status" value="1"/>
</dbReference>
<dbReference type="GO" id="GO:0015935">
    <property type="term" value="C:small ribosomal subunit"/>
    <property type="evidence" value="ECO:0007669"/>
    <property type="project" value="TreeGrafter"/>
</dbReference>
<protein>
    <submittedName>
        <fullName evidence="4">Ribosomal protein S14</fullName>
    </submittedName>
</protein>
<dbReference type="EMBL" id="MT075717">
    <property type="protein sequence ID" value="QIS92028.1"/>
    <property type="molecule type" value="Genomic_DNA"/>
</dbReference>
<dbReference type="PANTHER" id="PTHR19836:SF19">
    <property type="entry name" value="SMALL RIBOSOMAL SUBUNIT PROTEIN US14M"/>
    <property type="match status" value="1"/>
</dbReference>
<keyword evidence="2 4" id="KW-0689">Ribosomal protein</keyword>
<dbReference type="AlphaFoldDB" id="A0A6H0DU68"/>
<dbReference type="SUPFAM" id="SSF57716">
    <property type="entry name" value="Glucocorticoid receptor-like (DNA-binding domain)"/>
    <property type="match status" value="1"/>
</dbReference>
<dbReference type="NCBIfam" id="NF006477">
    <property type="entry name" value="PRK08881.1"/>
    <property type="match status" value="1"/>
</dbReference>
<evidence type="ECO:0000256" key="2">
    <source>
        <dbReference type="ARBA" id="ARBA00022980"/>
    </source>
</evidence>
<sequence>MSKKSIILRDKNKINLEKKYRIIRQNLKKIKKKKIKVSLLKIKFKITKLLQKLPRNSILIRIRKRCFITGRPRGYYRYFGQSRNLIYDQFNSCQLPGSKISSW</sequence>
<dbReference type="GO" id="GO:0003735">
    <property type="term" value="F:structural constituent of ribosome"/>
    <property type="evidence" value="ECO:0007669"/>
    <property type="project" value="InterPro"/>
</dbReference>
<dbReference type="Gene3D" id="1.10.287.1480">
    <property type="match status" value="1"/>
</dbReference>
<evidence type="ECO:0000256" key="3">
    <source>
        <dbReference type="ARBA" id="ARBA00023274"/>
    </source>
</evidence>
<reference evidence="4" key="1">
    <citation type="journal article" date="2020" name="Plants (Basel)">
        <title>The First Plastid Genome of the Holoparasitic Genus Prosopanche (Hydnoraceae).</title>
        <authorList>
            <person name="Jost M."/>
            <person name="Naumann J."/>
            <person name="Rocamundi N."/>
            <person name="Cocucci A.A."/>
            <person name="Wanke S."/>
        </authorList>
    </citation>
    <scope>NUCLEOTIDE SEQUENCE</scope>
</reference>
<comment type="similarity">
    <text evidence="1">Belongs to the universal ribosomal protein uS14 family.</text>
</comment>
<dbReference type="GO" id="GO:0006412">
    <property type="term" value="P:translation"/>
    <property type="evidence" value="ECO:0007669"/>
    <property type="project" value="InterPro"/>
</dbReference>
<dbReference type="InterPro" id="IPR001209">
    <property type="entry name" value="Ribosomal_uS14"/>
</dbReference>
<keyword evidence="4" id="KW-0934">Plastid</keyword>
<proteinExistence type="inferred from homology"/>
<name>A0A6H0DU68_PROAM</name>
<evidence type="ECO:0000313" key="4">
    <source>
        <dbReference type="EMBL" id="QIS92028.1"/>
    </source>
</evidence>
<dbReference type="Pfam" id="PF00253">
    <property type="entry name" value="Ribosomal_S14"/>
    <property type="match status" value="1"/>
</dbReference>
<keyword evidence="3" id="KW-0687">Ribonucleoprotein</keyword>
<evidence type="ECO:0000256" key="1">
    <source>
        <dbReference type="ARBA" id="ARBA00009083"/>
    </source>
</evidence>
<gene>
    <name evidence="4" type="primary">rps14</name>
</gene>
<organism evidence="4">
    <name type="scientific">Prosopanche americana</name>
    <dbReference type="NCBI Taxonomy" id="29816"/>
    <lineage>
        <taxon>Eukaryota</taxon>
        <taxon>Viridiplantae</taxon>
        <taxon>Streptophyta</taxon>
        <taxon>Embryophyta</taxon>
        <taxon>Tracheophyta</taxon>
        <taxon>Spermatophyta</taxon>
        <taxon>Magnoliopsida</taxon>
        <taxon>Magnoliidae</taxon>
        <taxon>Piperales</taxon>
        <taxon>Hydnoraceae</taxon>
        <taxon>Prosopanche</taxon>
    </lineage>
</organism>